<dbReference type="PROSITE" id="PS50198">
    <property type="entry name" value="PPIC_PPIASE_2"/>
    <property type="match status" value="1"/>
</dbReference>
<sequence>MLHGTRKSAWRKGALLIVAVLVVMTMAACGAKATEIATYKGGNVTDKEFDKYLAVFNILQPGYEQILEIPQFKEQVLQQYISYKIIGSQASEETKKKAEEAVKEQMKQYKDTLKTNSELKAAVDAKKVKDKDMESYMLMTSTVVEHMNAKVTEEDMKKEFDENRADYATVTLRHILVATTETDPTTQEQKELRKPEEALARAKEAKAKLEAGGDWNELAKEYSDDPGSKEKGGQYADQKAGSWVEAFKEAAYKQEIGAIGDPVETEYGYHVIQVEKRDSPEFDKLSEDDKEAVKSAAAYVYMDKFMTDELPKQEIEIKLPKTEEETPASDAPASSDAPATSDAPAGEESTATDTPATEEPAAE</sequence>
<evidence type="ECO:0000256" key="3">
    <source>
        <dbReference type="SAM" id="MobiDB-lite"/>
    </source>
</evidence>
<organism evidence="5 6">
    <name type="scientific">Paenibacillus arenilitoris</name>
    <dbReference type="NCBI Taxonomy" id="2772299"/>
    <lineage>
        <taxon>Bacteria</taxon>
        <taxon>Bacillati</taxon>
        <taxon>Bacillota</taxon>
        <taxon>Bacilli</taxon>
        <taxon>Bacillales</taxon>
        <taxon>Paenibacillaceae</taxon>
        <taxon>Paenibacillus</taxon>
    </lineage>
</organism>
<keyword evidence="1 5" id="KW-0413">Isomerase</keyword>
<feature type="region of interest" description="Disordered" evidence="3">
    <location>
        <begin position="315"/>
        <end position="363"/>
    </location>
</feature>
<keyword evidence="1" id="KW-0697">Rotamase</keyword>
<dbReference type="Proteomes" id="UP000632125">
    <property type="component" value="Unassembled WGS sequence"/>
</dbReference>
<dbReference type="InterPro" id="IPR027304">
    <property type="entry name" value="Trigger_fact/SurA_dom_sf"/>
</dbReference>
<evidence type="ECO:0000256" key="2">
    <source>
        <dbReference type="SAM" id="Coils"/>
    </source>
</evidence>
<evidence type="ECO:0000313" key="6">
    <source>
        <dbReference type="Proteomes" id="UP000632125"/>
    </source>
</evidence>
<dbReference type="PROSITE" id="PS51257">
    <property type="entry name" value="PROKAR_LIPOPROTEIN"/>
    <property type="match status" value="1"/>
</dbReference>
<evidence type="ECO:0000256" key="1">
    <source>
        <dbReference type="PROSITE-ProRule" id="PRU00278"/>
    </source>
</evidence>
<comment type="caution">
    <text evidence="5">The sequence shown here is derived from an EMBL/GenBank/DDBJ whole genome shotgun (WGS) entry which is preliminary data.</text>
</comment>
<keyword evidence="6" id="KW-1185">Reference proteome</keyword>
<feature type="compositionally biased region" description="Basic and acidic residues" evidence="3">
    <location>
        <begin position="315"/>
        <end position="324"/>
    </location>
</feature>
<dbReference type="SUPFAM" id="SSF54534">
    <property type="entry name" value="FKBP-like"/>
    <property type="match status" value="1"/>
</dbReference>
<dbReference type="PANTHER" id="PTHR47245">
    <property type="entry name" value="PEPTIDYLPROLYL ISOMERASE"/>
    <property type="match status" value="1"/>
</dbReference>
<dbReference type="InterPro" id="IPR000297">
    <property type="entry name" value="PPIase_PpiC"/>
</dbReference>
<accession>A0A927HAQ7</accession>
<dbReference type="EMBL" id="JACXIY010000062">
    <property type="protein sequence ID" value="MBD2872854.1"/>
    <property type="molecule type" value="Genomic_DNA"/>
</dbReference>
<dbReference type="GO" id="GO:0003755">
    <property type="term" value="F:peptidyl-prolyl cis-trans isomerase activity"/>
    <property type="evidence" value="ECO:0007669"/>
    <property type="project" value="UniProtKB-KW"/>
</dbReference>
<dbReference type="RefSeq" id="WP_190867927.1">
    <property type="nucleotide sequence ID" value="NZ_JACXIY010000062.1"/>
</dbReference>
<keyword evidence="2" id="KW-0175">Coiled coil</keyword>
<name>A0A927HAQ7_9BACL</name>
<feature type="domain" description="PpiC" evidence="4">
    <location>
        <begin position="167"/>
        <end position="276"/>
    </location>
</feature>
<dbReference type="Gene3D" id="3.10.50.40">
    <property type="match status" value="1"/>
</dbReference>
<dbReference type="AlphaFoldDB" id="A0A927HAQ7"/>
<feature type="compositionally biased region" description="Low complexity" evidence="3">
    <location>
        <begin position="328"/>
        <end position="363"/>
    </location>
</feature>
<dbReference type="Pfam" id="PF13616">
    <property type="entry name" value="Rotamase_3"/>
    <property type="match status" value="1"/>
</dbReference>
<evidence type="ECO:0000313" key="5">
    <source>
        <dbReference type="EMBL" id="MBD2872854.1"/>
    </source>
</evidence>
<dbReference type="InterPro" id="IPR046357">
    <property type="entry name" value="PPIase_dom_sf"/>
</dbReference>
<evidence type="ECO:0000259" key="4">
    <source>
        <dbReference type="PROSITE" id="PS50198"/>
    </source>
</evidence>
<protein>
    <submittedName>
        <fullName evidence="5">Peptidylprolyl isomerase</fullName>
    </submittedName>
</protein>
<proteinExistence type="predicted"/>
<dbReference type="InterPro" id="IPR050245">
    <property type="entry name" value="PrsA_foldase"/>
</dbReference>
<dbReference type="SUPFAM" id="SSF109998">
    <property type="entry name" value="Triger factor/SurA peptide-binding domain-like"/>
    <property type="match status" value="1"/>
</dbReference>
<feature type="coiled-coil region" evidence="2">
    <location>
        <begin position="88"/>
        <end position="115"/>
    </location>
</feature>
<reference evidence="5" key="1">
    <citation type="submission" date="2020-09" db="EMBL/GenBank/DDBJ databases">
        <title>A novel bacterium of genus Paenibacillus, isolated from South China Sea.</title>
        <authorList>
            <person name="Huang H."/>
            <person name="Mo K."/>
            <person name="Hu Y."/>
        </authorList>
    </citation>
    <scope>NUCLEOTIDE SEQUENCE</scope>
    <source>
        <strain evidence="5">IB182493</strain>
    </source>
</reference>
<gene>
    <name evidence="5" type="ORF">IDH41_30270</name>
</gene>
<dbReference type="PANTHER" id="PTHR47245:SF2">
    <property type="entry name" value="PEPTIDYL-PROLYL CIS-TRANS ISOMERASE HP_0175-RELATED"/>
    <property type="match status" value="1"/>
</dbReference>